<dbReference type="EMBL" id="QKOE01000024">
    <property type="protein sequence ID" value="PZA14697.1"/>
    <property type="molecule type" value="Genomic_DNA"/>
</dbReference>
<dbReference type="Gene3D" id="3.10.640.10">
    <property type="entry name" value="Restriction endonuclease-like alpha-beta roll domain"/>
    <property type="match status" value="1"/>
</dbReference>
<dbReference type="Proteomes" id="UP000248259">
    <property type="component" value="Unassembled WGS sequence"/>
</dbReference>
<comment type="caution">
    <text evidence="1">The sequence shown here is derived from an EMBL/GenBank/DDBJ whole genome shotgun (WGS) entry which is preliminary data.</text>
</comment>
<gene>
    <name evidence="1" type="ORF">DNK49_20595</name>
</gene>
<reference evidence="1 2" key="1">
    <citation type="submission" date="2018-06" db="EMBL/GenBank/DDBJ databases">
        <title>Azoarcus communis strain SWub3 genome.</title>
        <authorList>
            <person name="Zorraquino Salvo V."/>
            <person name="Toubiana D."/>
            <person name="Blumwald E."/>
        </authorList>
    </citation>
    <scope>NUCLEOTIDE SEQUENCE [LARGE SCALE GENOMIC DNA]</scope>
    <source>
        <strain evidence="1 2">SWub3</strain>
    </source>
</reference>
<evidence type="ECO:0008006" key="3">
    <source>
        <dbReference type="Google" id="ProtNLM"/>
    </source>
</evidence>
<dbReference type="PANTHER" id="PTHR38784:SF1">
    <property type="entry name" value="SUCROSE PHOSPHORYLASE"/>
    <property type="match status" value="1"/>
</dbReference>
<dbReference type="PANTHER" id="PTHR38784">
    <property type="entry name" value="SUCROSE PHOSPHORYLASE"/>
    <property type="match status" value="1"/>
</dbReference>
<evidence type="ECO:0000313" key="2">
    <source>
        <dbReference type="Proteomes" id="UP000248259"/>
    </source>
</evidence>
<name>A0A323UQU5_9RHOO</name>
<accession>A0A323UQU5</accession>
<dbReference type="SMART" id="SM01322">
    <property type="entry name" value="YaeQ"/>
    <property type="match status" value="1"/>
</dbReference>
<organism evidence="1 2">
    <name type="scientific">Parazoarcus communis SWub3 = DSM 12120</name>
    <dbReference type="NCBI Taxonomy" id="1121029"/>
    <lineage>
        <taxon>Bacteria</taxon>
        <taxon>Pseudomonadati</taxon>
        <taxon>Pseudomonadota</taxon>
        <taxon>Betaproteobacteria</taxon>
        <taxon>Rhodocyclales</taxon>
        <taxon>Zoogloeaceae</taxon>
        <taxon>Parazoarcus</taxon>
    </lineage>
</organism>
<keyword evidence="2" id="KW-1185">Reference proteome</keyword>
<dbReference type="CDD" id="cd22368">
    <property type="entry name" value="YaeQ-like"/>
    <property type="match status" value="1"/>
</dbReference>
<dbReference type="AlphaFoldDB" id="A0A323UQU5"/>
<dbReference type="SUPFAM" id="SSF52980">
    <property type="entry name" value="Restriction endonuclease-like"/>
    <property type="match status" value="1"/>
</dbReference>
<dbReference type="InterPro" id="IPR038590">
    <property type="entry name" value="YaeQ_sf"/>
</dbReference>
<dbReference type="PIRSF" id="PIRSF011484">
    <property type="entry name" value="YaeQ"/>
    <property type="match status" value="1"/>
</dbReference>
<sequence length="182" mass="20566">MALKATVYKAELQIADMDRNYYGDHGLTLARHPSETDERMMVRLLAFALYADPALSFGKGLCVDDEPDLWQRDLTGAIERWIDVGQPDEKWIRKACGRADKVVVISYGRAASIWWGGMRDKLSRQSNLTVINLAAEVAPALARLTDRGMRLQFTLQDGHVWVTNGQETVEVQPELLMGEPRY</sequence>
<dbReference type="Pfam" id="PF07152">
    <property type="entry name" value="YaeQ"/>
    <property type="match status" value="1"/>
</dbReference>
<evidence type="ECO:0000313" key="1">
    <source>
        <dbReference type="EMBL" id="PZA14697.1"/>
    </source>
</evidence>
<protein>
    <recommendedName>
        <fullName evidence="3">YaeQ family protein</fullName>
    </recommendedName>
</protein>
<dbReference type="OrthoDB" id="5293309at2"/>
<dbReference type="RefSeq" id="WP_110529270.1">
    <property type="nucleotide sequence ID" value="NZ_QKOE01000024.1"/>
</dbReference>
<dbReference type="InterPro" id="IPR009822">
    <property type="entry name" value="YaeQ"/>
</dbReference>
<proteinExistence type="predicted"/>
<dbReference type="InterPro" id="IPR011335">
    <property type="entry name" value="Restrct_endonuc-II-like"/>
</dbReference>